<evidence type="ECO:0000313" key="3">
    <source>
        <dbReference type="EMBL" id="MQY07067.1"/>
    </source>
</evidence>
<feature type="region of interest" description="Disordered" evidence="1">
    <location>
        <begin position="193"/>
        <end position="219"/>
    </location>
</feature>
<dbReference type="OrthoDB" id="3510378at2"/>
<dbReference type="PROSITE" id="PS51257">
    <property type="entry name" value="PROKAR_LIPOPROTEIN"/>
    <property type="match status" value="1"/>
</dbReference>
<name>A0A7K0C0U5_9ACTN</name>
<dbReference type="RefSeq" id="WP_153536674.1">
    <property type="nucleotide sequence ID" value="NZ_WEGH01000003.1"/>
</dbReference>
<dbReference type="AlphaFoldDB" id="A0A7K0C0U5"/>
<sequence>MRGYLALVVAACTLTSCSDDPDPADTAGAARPAAPAVSAEESARVLKDWVARHNKALTSGEERDWRAAVTGALAAPVRARVRTYGALGAEARISLRNPVFYVPRLSGGPRWFAVAALERSDGRERQVLALFTRNSAKEPWLAAHWLTFKGRPPELAYDPQGYAVPASDRGLPAAHAAYLTSNDQTGLAPDAFSTQARSGRSGDWTAPPGRFTPGPGPSHALRTRDGGSLVWYGLTQRQTLTGGTAERLPGELRAYLTKTGADPGGTVRATWQWLAIGYSPATGGKARVLGTSVSLTEG</sequence>
<dbReference type="Pfam" id="PF26366">
    <property type="entry name" value="DUF8094"/>
    <property type="match status" value="1"/>
</dbReference>
<evidence type="ECO:0000259" key="2">
    <source>
        <dbReference type="Pfam" id="PF26366"/>
    </source>
</evidence>
<organism evidence="3 4">
    <name type="scientific">Actinomadura macrotermitis</name>
    <dbReference type="NCBI Taxonomy" id="2585200"/>
    <lineage>
        <taxon>Bacteria</taxon>
        <taxon>Bacillati</taxon>
        <taxon>Actinomycetota</taxon>
        <taxon>Actinomycetes</taxon>
        <taxon>Streptosporangiales</taxon>
        <taxon>Thermomonosporaceae</taxon>
        <taxon>Actinomadura</taxon>
    </lineage>
</organism>
<proteinExistence type="predicted"/>
<evidence type="ECO:0000313" key="4">
    <source>
        <dbReference type="Proteomes" id="UP000487268"/>
    </source>
</evidence>
<dbReference type="InterPro" id="IPR058407">
    <property type="entry name" value="DUF8094"/>
</dbReference>
<accession>A0A7K0C0U5</accession>
<dbReference type="EMBL" id="WEGH01000003">
    <property type="protein sequence ID" value="MQY07067.1"/>
    <property type="molecule type" value="Genomic_DNA"/>
</dbReference>
<keyword evidence="4" id="KW-1185">Reference proteome</keyword>
<evidence type="ECO:0000256" key="1">
    <source>
        <dbReference type="SAM" id="MobiDB-lite"/>
    </source>
</evidence>
<gene>
    <name evidence="3" type="ORF">ACRB68_51650</name>
</gene>
<feature type="domain" description="DUF8094" evidence="2">
    <location>
        <begin position="33"/>
        <end position="296"/>
    </location>
</feature>
<protein>
    <recommendedName>
        <fullName evidence="2">DUF8094 domain-containing protein</fullName>
    </recommendedName>
</protein>
<comment type="caution">
    <text evidence="3">The sequence shown here is derived from an EMBL/GenBank/DDBJ whole genome shotgun (WGS) entry which is preliminary data.</text>
</comment>
<dbReference type="Proteomes" id="UP000487268">
    <property type="component" value="Unassembled WGS sequence"/>
</dbReference>
<reference evidence="3 4" key="1">
    <citation type="submission" date="2019-10" db="EMBL/GenBank/DDBJ databases">
        <title>Actinomadura rubteroloni sp. nov. and Actinomadura macrotermitis sp. nov., isolated from the gut of fungus growing-termite Macrotermes natalensis.</title>
        <authorList>
            <person name="Benndorf R."/>
            <person name="Martin K."/>
            <person name="Kuefner M."/>
            <person name="De Beer W."/>
            <person name="Kaster A.-K."/>
            <person name="Vollmers J."/>
            <person name="Poulsen M."/>
            <person name="Beemelmanns C."/>
        </authorList>
    </citation>
    <scope>NUCLEOTIDE SEQUENCE [LARGE SCALE GENOMIC DNA]</scope>
    <source>
        <strain evidence="3 4">RB68</strain>
    </source>
</reference>